<evidence type="ECO:0000256" key="5">
    <source>
        <dbReference type="SAM" id="SignalP"/>
    </source>
</evidence>
<sequence>MSEFETNLLCLLAAWSLWNGCVAEDQHSGYVCLIDDPKPNQYDNFCIAALQPLLDQITRRLDKGNTQVDILVGQQAKLESQLEKVLEVQKIINNQLQAVLEAQQAALVETRNMMKFKVPSNFEQIGSRYFLIVERRQDWSSAEIVCLRMGGYLASIQSLEELTAINAKLKGSSAYWLGINDQLKEGHYISVASNKTAEFLDWSPSLSGDEQHTQNCVYLLEGFMSYFHCDFPAYFICQADKEI</sequence>
<gene>
    <name evidence="8" type="primary">LOC108082668</name>
</gene>
<dbReference type="InterPro" id="IPR051663">
    <property type="entry name" value="CLec_Tetranectin-domain"/>
</dbReference>
<protein>
    <submittedName>
        <fullName evidence="8">Accessory gland protein Acp29AB-like</fullName>
    </submittedName>
</protein>
<dbReference type="PANTHER" id="PTHR22799">
    <property type="entry name" value="TETRANECTIN-RELATED"/>
    <property type="match status" value="1"/>
</dbReference>
<feature type="domain" description="C-type lectin" evidence="6">
    <location>
        <begin position="125"/>
        <end position="238"/>
    </location>
</feature>
<reference evidence="7" key="1">
    <citation type="submission" date="2025-05" db="UniProtKB">
        <authorList>
            <consortium name="RefSeq"/>
        </authorList>
    </citation>
    <scope>NUCLEOTIDE SEQUENCE [LARGE SCALE GENOMIC DNA]</scope>
    <source>
        <strain evidence="7">14028-0561.14</strain>
    </source>
</reference>
<dbReference type="GeneID" id="108082668"/>
<dbReference type="Gene3D" id="3.10.100.10">
    <property type="entry name" value="Mannose-Binding Protein A, subunit A"/>
    <property type="match status" value="1"/>
</dbReference>
<organism evidence="7 8">
    <name type="scientific">Drosophila kikkawai</name>
    <name type="common">Fruit fly</name>
    <dbReference type="NCBI Taxonomy" id="30033"/>
    <lineage>
        <taxon>Eukaryota</taxon>
        <taxon>Metazoa</taxon>
        <taxon>Ecdysozoa</taxon>
        <taxon>Arthropoda</taxon>
        <taxon>Hexapoda</taxon>
        <taxon>Insecta</taxon>
        <taxon>Pterygota</taxon>
        <taxon>Neoptera</taxon>
        <taxon>Endopterygota</taxon>
        <taxon>Diptera</taxon>
        <taxon>Brachycera</taxon>
        <taxon>Muscomorpha</taxon>
        <taxon>Ephydroidea</taxon>
        <taxon>Drosophilidae</taxon>
        <taxon>Drosophila</taxon>
        <taxon>Sophophora</taxon>
    </lineage>
</organism>
<dbReference type="SMART" id="SM00034">
    <property type="entry name" value="CLECT"/>
    <property type="match status" value="1"/>
</dbReference>
<dbReference type="PANTHER" id="PTHR22799:SF1">
    <property type="entry name" value="C-TYPE LECTIN DOMAIN FAMILY 11 MEMBER A"/>
    <property type="match status" value="1"/>
</dbReference>
<dbReference type="GO" id="GO:0008083">
    <property type="term" value="F:growth factor activity"/>
    <property type="evidence" value="ECO:0007669"/>
    <property type="project" value="TreeGrafter"/>
</dbReference>
<dbReference type="GO" id="GO:0005615">
    <property type="term" value="C:extracellular space"/>
    <property type="evidence" value="ECO:0007669"/>
    <property type="project" value="TreeGrafter"/>
</dbReference>
<evidence type="ECO:0000256" key="1">
    <source>
        <dbReference type="ARBA" id="ARBA00004613"/>
    </source>
</evidence>
<feature type="signal peptide" evidence="5">
    <location>
        <begin position="1"/>
        <end position="23"/>
    </location>
</feature>
<evidence type="ECO:0000259" key="6">
    <source>
        <dbReference type="PROSITE" id="PS50041"/>
    </source>
</evidence>
<dbReference type="GO" id="GO:0030246">
    <property type="term" value="F:carbohydrate binding"/>
    <property type="evidence" value="ECO:0007669"/>
    <property type="project" value="UniProtKB-KW"/>
</dbReference>
<dbReference type="RefSeq" id="XP_017033654.1">
    <property type="nucleotide sequence ID" value="XM_017178165.1"/>
</dbReference>
<evidence type="ECO:0000256" key="2">
    <source>
        <dbReference type="ARBA" id="ARBA00022525"/>
    </source>
</evidence>
<dbReference type="InterPro" id="IPR016186">
    <property type="entry name" value="C-type_lectin-like/link_sf"/>
</dbReference>
<dbReference type="PROSITE" id="PS50041">
    <property type="entry name" value="C_TYPE_LECTIN_2"/>
    <property type="match status" value="1"/>
</dbReference>
<keyword evidence="4" id="KW-0430">Lectin</keyword>
<dbReference type="OrthoDB" id="6727623at2759"/>
<name>A0A6P4JFR2_DROKI</name>
<reference evidence="8" key="2">
    <citation type="submission" date="2025-08" db="UniProtKB">
        <authorList>
            <consortium name="RefSeq"/>
        </authorList>
    </citation>
    <scope>IDENTIFICATION</scope>
    <source>
        <strain evidence="8">14028-0561.14</strain>
        <tissue evidence="8">Whole fly</tissue>
    </source>
</reference>
<evidence type="ECO:0000256" key="3">
    <source>
        <dbReference type="ARBA" id="ARBA00022729"/>
    </source>
</evidence>
<keyword evidence="7" id="KW-1185">Reference proteome</keyword>
<accession>A0A6P4JFR2</accession>
<evidence type="ECO:0000313" key="8">
    <source>
        <dbReference type="RefSeq" id="XP_017033654.1"/>
    </source>
</evidence>
<dbReference type="InterPro" id="IPR001304">
    <property type="entry name" value="C-type_lectin-like"/>
</dbReference>
<dbReference type="AlphaFoldDB" id="A0A6P4JFR2"/>
<keyword evidence="2" id="KW-0964">Secreted</keyword>
<comment type="subcellular location">
    <subcellularLocation>
        <location evidence="1">Secreted</location>
    </subcellularLocation>
</comment>
<proteinExistence type="predicted"/>
<feature type="chain" id="PRO_5028025688" evidence="5">
    <location>
        <begin position="24"/>
        <end position="243"/>
    </location>
</feature>
<dbReference type="Pfam" id="PF00059">
    <property type="entry name" value="Lectin_C"/>
    <property type="match status" value="1"/>
</dbReference>
<evidence type="ECO:0000256" key="4">
    <source>
        <dbReference type="ARBA" id="ARBA00022734"/>
    </source>
</evidence>
<dbReference type="SUPFAM" id="SSF56436">
    <property type="entry name" value="C-type lectin-like"/>
    <property type="match status" value="1"/>
</dbReference>
<evidence type="ECO:0000313" key="7">
    <source>
        <dbReference type="Proteomes" id="UP001652661"/>
    </source>
</evidence>
<dbReference type="InterPro" id="IPR016187">
    <property type="entry name" value="CTDL_fold"/>
</dbReference>
<dbReference type="CDD" id="cd00037">
    <property type="entry name" value="CLECT"/>
    <property type="match status" value="1"/>
</dbReference>
<dbReference type="Proteomes" id="UP001652661">
    <property type="component" value="Chromosome 2L"/>
</dbReference>
<keyword evidence="3 5" id="KW-0732">Signal</keyword>